<dbReference type="Proteomes" id="UP000708208">
    <property type="component" value="Unassembled WGS sequence"/>
</dbReference>
<dbReference type="PANTHER" id="PTHR42648:SF11">
    <property type="entry name" value="TRANSPOSON TY4-P GAG-POL POLYPROTEIN"/>
    <property type="match status" value="1"/>
</dbReference>
<keyword evidence="13" id="KW-0233">DNA recombination</keyword>
<evidence type="ECO:0000259" key="15">
    <source>
        <dbReference type="Pfam" id="PF22936"/>
    </source>
</evidence>
<evidence type="ECO:0008006" key="18">
    <source>
        <dbReference type="Google" id="ProtNLM"/>
    </source>
</evidence>
<reference evidence="16" key="1">
    <citation type="submission" date="2021-06" db="EMBL/GenBank/DDBJ databases">
        <authorList>
            <person name="Hodson N. C."/>
            <person name="Mongue J. A."/>
            <person name="Jaron S. K."/>
        </authorList>
    </citation>
    <scope>NUCLEOTIDE SEQUENCE</scope>
</reference>
<evidence type="ECO:0000256" key="13">
    <source>
        <dbReference type="ARBA" id="ARBA00023172"/>
    </source>
</evidence>
<dbReference type="GO" id="GO:0008233">
    <property type="term" value="F:peptidase activity"/>
    <property type="evidence" value="ECO:0007669"/>
    <property type="project" value="UniProtKB-KW"/>
</dbReference>
<dbReference type="EMBL" id="CAJVCH010528125">
    <property type="protein sequence ID" value="CAG7823020.1"/>
    <property type="molecule type" value="Genomic_DNA"/>
</dbReference>
<comment type="caution">
    <text evidence="16">The sequence shown here is derived from an EMBL/GenBank/DDBJ whole genome shotgun (WGS) entry which is preliminary data.</text>
</comment>
<dbReference type="GO" id="GO:0006508">
    <property type="term" value="P:proteolysis"/>
    <property type="evidence" value="ECO:0007669"/>
    <property type="project" value="UniProtKB-KW"/>
</dbReference>
<evidence type="ECO:0000313" key="17">
    <source>
        <dbReference type="Proteomes" id="UP000708208"/>
    </source>
</evidence>
<keyword evidence="8" id="KW-0067">ATP-binding</keyword>
<gene>
    <name evidence="16" type="ORF">AFUS01_LOCUS33258</name>
</gene>
<protein>
    <recommendedName>
        <fullName evidence="18">GAG-pre-integrase domain-containing protein</fullName>
    </recommendedName>
</protein>
<dbReference type="GO" id="GO:0004519">
    <property type="term" value="F:endonuclease activity"/>
    <property type="evidence" value="ECO:0007669"/>
    <property type="project" value="UniProtKB-KW"/>
</dbReference>
<keyword evidence="12" id="KW-0548">Nucleotidyltransferase</keyword>
<evidence type="ECO:0000256" key="3">
    <source>
        <dbReference type="ARBA" id="ARBA00022722"/>
    </source>
</evidence>
<dbReference type="GO" id="GO:0005524">
    <property type="term" value="F:ATP binding"/>
    <property type="evidence" value="ECO:0007669"/>
    <property type="project" value="UniProtKB-KW"/>
</dbReference>
<keyword evidence="6" id="KW-0255">Endonuclease</keyword>
<evidence type="ECO:0000256" key="12">
    <source>
        <dbReference type="ARBA" id="ARBA00022932"/>
    </source>
</evidence>
<accession>A0A8J2PV67</accession>
<keyword evidence="12" id="KW-0239">DNA-directed DNA polymerase</keyword>
<dbReference type="GO" id="GO:0015074">
    <property type="term" value="P:DNA integration"/>
    <property type="evidence" value="ECO:0007669"/>
    <property type="project" value="UniProtKB-KW"/>
</dbReference>
<keyword evidence="17" id="KW-1185">Reference proteome</keyword>
<evidence type="ECO:0000256" key="5">
    <source>
        <dbReference type="ARBA" id="ARBA00022741"/>
    </source>
</evidence>
<evidence type="ECO:0000256" key="1">
    <source>
        <dbReference type="ARBA" id="ARBA00002180"/>
    </source>
</evidence>
<evidence type="ECO:0000256" key="11">
    <source>
        <dbReference type="ARBA" id="ARBA00022918"/>
    </source>
</evidence>
<evidence type="ECO:0000256" key="6">
    <source>
        <dbReference type="ARBA" id="ARBA00022759"/>
    </source>
</evidence>
<keyword evidence="5" id="KW-0547">Nucleotide-binding</keyword>
<dbReference type="Pfam" id="PF13976">
    <property type="entry name" value="gag_pre-integrs"/>
    <property type="match status" value="1"/>
</dbReference>
<keyword evidence="3" id="KW-0540">Nuclease</keyword>
<dbReference type="GO" id="GO:0003964">
    <property type="term" value="F:RNA-directed DNA polymerase activity"/>
    <property type="evidence" value="ECO:0007669"/>
    <property type="project" value="UniProtKB-KW"/>
</dbReference>
<comment type="function">
    <text evidence="1">The aspartyl protease (PR) mediates the proteolytic cleavages of the Gag and Gag-Pol polyproteins after assembly of the VLP.</text>
</comment>
<keyword evidence="2" id="KW-0645">Protease</keyword>
<dbReference type="AlphaFoldDB" id="A0A8J2PV67"/>
<feature type="non-terminal residue" evidence="16">
    <location>
        <position position="254"/>
    </location>
</feature>
<keyword evidence="11" id="KW-0695">RNA-directed DNA polymerase</keyword>
<dbReference type="InterPro" id="IPR025724">
    <property type="entry name" value="GAG-pre-integrase_dom"/>
</dbReference>
<evidence type="ECO:0000256" key="9">
    <source>
        <dbReference type="ARBA" id="ARBA00022842"/>
    </source>
</evidence>
<keyword evidence="9" id="KW-0460">Magnesium</keyword>
<dbReference type="GO" id="GO:0003887">
    <property type="term" value="F:DNA-directed DNA polymerase activity"/>
    <property type="evidence" value="ECO:0007669"/>
    <property type="project" value="UniProtKB-KW"/>
</dbReference>
<evidence type="ECO:0000256" key="7">
    <source>
        <dbReference type="ARBA" id="ARBA00022801"/>
    </source>
</evidence>
<evidence type="ECO:0000256" key="10">
    <source>
        <dbReference type="ARBA" id="ARBA00022908"/>
    </source>
</evidence>
<sequence>DDWVSDSGATQHFCGDESWFIDWNKTSPTSVVNADNGKSKSAGRGTVEVEAEVNNKWVRAKLYNVIYVPGGANLFSEGIMAEKLGYSILRKNGMTYFTGSDGAKGPVANYRECGLYFMRFRRTQQTQKVCALAAKTVNSNLLHRRLAHVNIQHIQDSIRKGAVDGISKTDVQSSFKCEECQVGKQARKPFPRKTTVRECNPGEILHVDLAGPMPKESLGGAKYFLLFKDHSSGFRYAEFLRSKRETNQSIKKFV</sequence>
<dbReference type="Pfam" id="PF22936">
    <property type="entry name" value="Pol_BBD"/>
    <property type="match status" value="1"/>
</dbReference>
<keyword evidence="7" id="KW-0378">Hydrolase</keyword>
<evidence type="ECO:0000313" key="16">
    <source>
        <dbReference type="EMBL" id="CAG7823020.1"/>
    </source>
</evidence>
<feature type="domain" description="GAG-pre-integrase" evidence="14">
    <location>
        <begin position="114"/>
        <end position="185"/>
    </location>
</feature>
<evidence type="ECO:0000256" key="2">
    <source>
        <dbReference type="ARBA" id="ARBA00022670"/>
    </source>
</evidence>
<evidence type="ECO:0000256" key="4">
    <source>
        <dbReference type="ARBA" id="ARBA00022723"/>
    </source>
</evidence>
<keyword evidence="4" id="KW-0479">Metal-binding</keyword>
<evidence type="ECO:0000259" key="14">
    <source>
        <dbReference type="Pfam" id="PF13976"/>
    </source>
</evidence>
<keyword evidence="12" id="KW-0808">Transferase</keyword>
<proteinExistence type="predicted"/>
<dbReference type="OrthoDB" id="413361at2759"/>
<dbReference type="InterPro" id="IPR039537">
    <property type="entry name" value="Retrotran_Ty1/copia-like"/>
</dbReference>
<evidence type="ECO:0000256" key="8">
    <source>
        <dbReference type="ARBA" id="ARBA00022840"/>
    </source>
</evidence>
<name>A0A8J2PV67_9HEXA</name>
<dbReference type="InterPro" id="IPR054722">
    <property type="entry name" value="PolX-like_BBD"/>
</dbReference>
<keyword evidence="10" id="KW-0229">DNA integration</keyword>
<organism evidence="16 17">
    <name type="scientific">Allacma fusca</name>
    <dbReference type="NCBI Taxonomy" id="39272"/>
    <lineage>
        <taxon>Eukaryota</taxon>
        <taxon>Metazoa</taxon>
        <taxon>Ecdysozoa</taxon>
        <taxon>Arthropoda</taxon>
        <taxon>Hexapoda</taxon>
        <taxon>Collembola</taxon>
        <taxon>Symphypleona</taxon>
        <taxon>Sminthuridae</taxon>
        <taxon>Allacma</taxon>
    </lineage>
</organism>
<feature type="domain" description="Retrovirus-related Pol polyprotein from transposon TNT 1-94-like beta-barrel" evidence="15">
    <location>
        <begin position="3"/>
        <end position="83"/>
    </location>
</feature>
<dbReference type="PANTHER" id="PTHR42648">
    <property type="entry name" value="TRANSPOSASE, PUTATIVE-RELATED"/>
    <property type="match status" value="1"/>
</dbReference>
<feature type="non-terminal residue" evidence="16">
    <location>
        <position position="1"/>
    </location>
</feature>
<dbReference type="GO" id="GO:0046872">
    <property type="term" value="F:metal ion binding"/>
    <property type="evidence" value="ECO:0007669"/>
    <property type="project" value="UniProtKB-KW"/>
</dbReference>
<dbReference type="GO" id="GO:0006310">
    <property type="term" value="P:DNA recombination"/>
    <property type="evidence" value="ECO:0007669"/>
    <property type="project" value="UniProtKB-KW"/>
</dbReference>